<dbReference type="PANTHER" id="PTHR36923">
    <property type="entry name" value="FERREDOXIN"/>
    <property type="match status" value="1"/>
</dbReference>
<evidence type="ECO:0000256" key="9">
    <source>
        <dbReference type="SAM" id="MobiDB-lite"/>
    </source>
</evidence>
<evidence type="ECO:0000313" key="12">
    <source>
        <dbReference type="Proteomes" id="UP001486207"/>
    </source>
</evidence>
<feature type="region of interest" description="Disordered" evidence="9">
    <location>
        <begin position="1"/>
        <end position="23"/>
    </location>
</feature>
<keyword evidence="6 8" id="KW-0411">Iron-sulfur</keyword>
<dbReference type="InterPro" id="IPR001080">
    <property type="entry name" value="3Fe4S_ferredoxin"/>
</dbReference>
<keyword evidence="12" id="KW-1185">Reference proteome</keyword>
<evidence type="ECO:0000256" key="2">
    <source>
        <dbReference type="ARBA" id="ARBA00022448"/>
    </source>
</evidence>
<keyword evidence="2 8" id="KW-0813">Transport</keyword>
<proteinExistence type="predicted"/>
<evidence type="ECO:0000313" key="11">
    <source>
        <dbReference type="EMBL" id="MER7376205.1"/>
    </source>
</evidence>
<evidence type="ECO:0000256" key="6">
    <source>
        <dbReference type="ARBA" id="ARBA00023014"/>
    </source>
</evidence>
<dbReference type="Proteomes" id="UP001486207">
    <property type="component" value="Unassembled WGS sequence"/>
</dbReference>
<dbReference type="InterPro" id="IPR017896">
    <property type="entry name" value="4Fe4S_Fe-S-bd"/>
</dbReference>
<feature type="domain" description="4Fe-4S ferredoxin-type" evidence="10">
    <location>
        <begin position="23"/>
        <end position="51"/>
    </location>
</feature>
<dbReference type="Pfam" id="PF13459">
    <property type="entry name" value="Fer4_15"/>
    <property type="match status" value="1"/>
</dbReference>
<name>A0ABV1XXA7_9ACTN</name>
<dbReference type="PRINTS" id="PR00352">
    <property type="entry name" value="3FE4SFRDOXIN"/>
</dbReference>
<keyword evidence="5 8" id="KW-0408">Iron</keyword>
<keyword evidence="3 8" id="KW-0479">Metal-binding</keyword>
<protein>
    <recommendedName>
        <fullName evidence="8">Ferredoxin</fullName>
    </recommendedName>
</protein>
<reference evidence="11 12" key="1">
    <citation type="submission" date="2024-06" db="EMBL/GenBank/DDBJ databases">
        <title>The Natural Products Discovery Center: Release of the First 8490 Sequenced Strains for Exploring Actinobacteria Biosynthetic Diversity.</title>
        <authorList>
            <person name="Kalkreuter E."/>
            <person name="Kautsar S.A."/>
            <person name="Yang D."/>
            <person name="Bader C.D."/>
            <person name="Teijaro C.N."/>
            <person name="Fluegel L."/>
            <person name="Davis C.M."/>
            <person name="Simpson J.R."/>
            <person name="Lauterbach L."/>
            <person name="Steele A.D."/>
            <person name="Gui C."/>
            <person name="Meng S."/>
            <person name="Li G."/>
            <person name="Viehrig K."/>
            <person name="Ye F."/>
            <person name="Su P."/>
            <person name="Kiefer A.F."/>
            <person name="Nichols A."/>
            <person name="Cepeda A.J."/>
            <person name="Yan W."/>
            <person name="Fan B."/>
            <person name="Jiang Y."/>
            <person name="Adhikari A."/>
            <person name="Zheng C.-J."/>
            <person name="Schuster L."/>
            <person name="Cowan T.M."/>
            <person name="Smanski M.J."/>
            <person name="Chevrette M.G."/>
            <person name="De Carvalho L.P.S."/>
            <person name="Shen B."/>
        </authorList>
    </citation>
    <scope>NUCLEOTIDE SEQUENCE [LARGE SCALE GENOMIC DNA]</scope>
    <source>
        <strain evidence="11 12">NPDC000155</strain>
    </source>
</reference>
<dbReference type="RefSeq" id="WP_308437692.1">
    <property type="nucleotide sequence ID" value="NZ_BNBM01000013.1"/>
</dbReference>
<keyword evidence="4 8" id="KW-0249">Electron transport</keyword>
<dbReference type="InterPro" id="IPR051269">
    <property type="entry name" value="Fe-S_cluster_ET"/>
</dbReference>
<comment type="caution">
    <text evidence="11">The sequence shown here is derived from an EMBL/GenBank/DDBJ whole genome shotgun (WGS) entry which is preliminary data.</text>
</comment>
<evidence type="ECO:0000259" key="10">
    <source>
        <dbReference type="PROSITE" id="PS51379"/>
    </source>
</evidence>
<dbReference type="Gene3D" id="3.30.70.20">
    <property type="match status" value="1"/>
</dbReference>
<evidence type="ECO:0000256" key="4">
    <source>
        <dbReference type="ARBA" id="ARBA00022982"/>
    </source>
</evidence>
<accession>A0ABV1XXA7</accession>
<dbReference type="SUPFAM" id="SSF54862">
    <property type="entry name" value="4Fe-4S ferredoxins"/>
    <property type="match status" value="1"/>
</dbReference>
<organism evidence="11 12">
    <name type="scientific">Streptomyces lanatus</name>
    <dbReference type="NCBI Taxonomy" id="66900"/>
    <lineage>
        <taxon>Bacteria</taxon>
        <taxon>Bacillati</taxon>
        <taxon>Actinomycetota</taxon>
        <taxon>Actinomycetes</taxon>
        <taxon>Kitasatosporales</taxon>
        <taxon>Streptomycetaceae</taxon>
        <taxon>Streptomyces</taxon>
    </lineage>
</organism>
<dbReference type="PANTHER" id="PTHR36923:SF3">
    <property type="entry name" value="FERREDOXIN"/>
    <property type="match status" value="1"/>
</dbReference>
<evidence type="ECO:0000256" key="7">
    <source>
        <dbReference type="ARBA" id="ARBA00023291"/>
    </source>
</evidence>
<evidence type="ECO:0000256" key="1">
    <source>
        <dbReference type="ARBA" id="ARBA00001927"/>
    </source>
</evidence>
<evidence type="ECO:0000256" key="8">
    <source>
        <dbReference type="RuleBase" id="RU368020"/>
    </source>
</evidence>
<sequence length="87" mass="9200">MTTEDLAGVEDREPNGSGAESEVEVRVDRELCIGAGMCTLTAPEVFDQDDEDGLVQLLRTRLPRTDPDSEAAHDAAGLCPAEAISIG</sequence>
<gene>
    <name evidence="11" type="ORF">ABT384_26600</name>
</gene>
<comment type="function">
    <text evidence="8">Ferredoxins are iron-sulfur proteins that transfer electrons in a wide variety of metabolic reactions.</text>
</comment>
<evidence type="ECO:0000256" key="3">
    <source>
        <dbReference type="ARBA" id="ARBA00022723"/>
    </source>
</evidence>
<evidence type="ECO:0000256" key="5">
    <source>
        <dbReference type="ARBA" id="ARBA00023004"/>
    </source>
</evidence>
<dbReference type="PROSITE" id="PS51379">
    <property type="entry name" value="4FE4S_FER_2"/>
    <property type="match status" value="1"/>
</dbReference>
<comment type="cofactor">
    <cofactor evidence="1">
        <name>[3Fe-4S] cluster</name>
        <dbReference type="ChEBI" id="CHEBI:21137"/>
    </cofactor>
</comment>
<keyword evidence="7" id="KW-0003">3Fe-4S</keyword>
<dbReference type="EMBL" id="JBEPFB010000013">
    <property type="protein sequence ID" value="MER7376205.1"/>
    <property type="molecule type" value="Genomic_DNA"/>
</dbReference>